<dbReference type="EMBL" id="VXIV02003163">
    <property type="protein sequence ID" value="KAF6020542.1"/>
    <property type="molecule type" value="Genomic_DNA"/>
</dbReference>
<gene>
    <name evidence="1" type="ORF">EB796_021156</name>
</gene>
<comment type="caution">
    <text evidence="1">The sequence shown here is derived from an EMBL/GenBank/DDBJ whole genome shotgun (WGS) entry which is preliminary data.</text>
</comment>
<keyword evidence="2" id="KW-1185">Reference proteome</keyword>
<sequence>MYLRYQYSKCVVLAAKDEGRDLEIETGIDAEIDLGVEIGTEEIIGSVAGIEIEVAVNGVWIGVATIQNSLEEIVITEISVR</sequence>
<accession>A0A7J7J2X4</accession>
<name>A0A7J7J2X4_BUGNE</name>
<evidence type="ECO:0000313" key="2">
    <source>
        <dbReference type="Proteomes" id="UP000593567"/>
    </source>
</evidence>
<dbReference type="AlphaFoldDB" id="A0A7J7J2X4"/>
<evidence type="ECO:0000313" key="1">
    <source>
        <dbReference type="EMBL" id="KAF6020542.1"/>
    </source>
</evidence>
<organism evidence="1 2">
    <name type="scientific">Bugula neritina</name>
    <name type="common">Brown bryozoan</name>
    <name type="synonym">Sertularia neritina</name>
    <dbReference type="NCBI Taxonomy" id="10212"/>
    <lineage>
        <taxon>Eukaryota</taxon>
        <taxon>Metazoa</taxon>
        <taxon>Spiralia</taxon>
        <taxon>Lophotrochozoa</taxon>
        <taxon>Bryozoa</taxon>
        <taxon>Gymnolaemata</taxon>
        <taxon>Cheilostomatida</taxon>
        <taxon>Flustrina</taxon>
        <taxon>Buguloidea</taxon>
        <taxon>Bugulidae</taxon>
        <taxon>Bugula</taxon>
    </lineage>
</organism>
<dbReference type="Proteomes" id="UP000593567">
    <property type="component" value="Unassembled WGS sequence"/>
</dbReference>
<proteinExistence type="predicted"/>
<protein>
    <submittedName>
        <fullName evidence="1">Uncharacterized protein</fullName>
    </submittedName>
</protein>
<reference evidence="1" key="1">
    <citation type="submission" date="2020-06" db="EMBL/GenBank/DDBJ databases">
        <title>Draft genome of Bugula neritina, a colonial animal packing powerful symbionts and potential medicines.</title>
        <authorList>
            <person name="Rayko M."/>
        </authorList>
    </citation>
    <scope>NUCLEOTIDE SEQUENCE [LARGE SCALE GENOMIC DNA]</scope>
    <source>
        <strain evidence="1">Kwan_BN1</strain>
    </source>
</reference>